<protein>
    <submittedName>
        <fullName evidence="1">Uncharacterized protein</fullName>
    </submittedName>
</protein>
<sequence length="287" mass="29133">MKRKWSSTAGLVDLGLSRSALRVLDSAESAMEVVERASADIRRAEIAETGVGLTGVLGGMGDIRVGGAAAGLATVAFPDVRANAAVALGKPNMGLAGEGLKGILGGRFKDIAGVASAKDLALGKASSPYSAFDGLSDLFKGASSLSSTFKAADLAGTIPKKSATLGFSAKMLGADLLAARSAASFLSAQTKTDGLIASAWKPGWKDSLLLSGWKIDLLSSAAPKLSERLGMADAVKDSGALRNAMGLSGTDWLYGPPRELGLLRKVGAAGVLRDAPPAFEVLDAARS</sequence>
<reference evidence="1" key="1">
    <citation type="submission" date="2020-02" db="EMBL/GenBank/DDBJ databases">
        <authorList>
            <person name="Meier V. D."/>
        </authorList>
    </citation>
    <scope>NUCLEOTIDE SEQUENCE</scope>
    <source>
        <strain evidence="1">AVDCRST_MAG58</strain>
    </source>
</reference>
<organism evidence="1">
    <name type="scientific">uncultured Rubrobacteraceae bacterium</name>
    <dbReference type="NCBI Taxonomy" id="349277"/>
    <lineage>
        <taxon>Bacteria</taxon>
        <taxon>Bacillati</taxon>
        <taxon>Actinomycetota</taxon>
        <taxon>Rubrobacteria</taxon>
        <taxon>Rubrobacterales</taxon>
        <taxon>Rubrobacteraceae</taxon>
        <taxon>environmental samples</taxon>
    </lineage>
</organism>
<dbReference type="AlphaFoldDB" id="A0A6J4QWB1"/>
<accession>A0A6J4QWB1</accession>
<evidence type="ECO:0000313" key="1">
    <source>
        <dbReference type="EMBL" id="CAA9448358.1"/>
    </source>
</evidence>
<proteinExistence type="predicted"/>
<gene>
    <name evidence="1" type="ORF">AVDCRST_MAG58-660</name>
</gene>
<dbReference type="EMBL" id="CADCVF010000014">
    <property type="protein sequence ID" value="CAA9448358.1"/>
    <property type="molecule type" value="Genomic_DNA"/>
</dbReference>
<name>A0A6J4QWB1_9ACTN</name>